<organism evidence="1">
    <name type="scientific">Siphoviridae sp. ctg2r17</name>
    <dbReference type="NCBI Taxonomy" id="2825601"/>
    <lineage>
        <taxon>Viruses</taxon>
        <taxon>Duplodnaviria</taxon>
        <taxon>Heunggongvirae</taxon>
        <taxon>Uroviricota</taxon>
        <taxon>Caudoviricetes</taxon>
    </lineage>
</organism>
<reference evidence="1" key="1">
    <citation type="journal article" date="2021" name="Proc. Natl. Acad. Sci. U.S.A.">
        <title>A Catalog of Tens of Thousands of Viruses from Human Metagenomes Reveals Hidden Associations with Chronic Diseases.</title>
        <authorList>
            <person name="Tisza M.J."/>
            <person name="Buck C.B."/>
        </authorList>
    </citation>
    <scope>NUCLEOTIDE SEQUENCE</scope>
    <source>
        <strain evidence="1">Ctg2r17</strain>
    </source>
</reference>
<evidence type="ECO:0000313" key="1">
    <source>
        <dbReference type="EMBL" id="DAE00493.1"/>
    </source>
</evidence>
<sequence length="102" mass="11869">MNENNQPGYDIEKYEQYLKIQADKVLTSFEERVHIILLNYPQYTHEQVLEMDEADAVELAKAAIRRECERTLSLLSVIAAAQNKDAYKKMYSSLTKTIRGLR</sequence>
<dbReference type="EMBL" id="BK015303">
    <property type="protein sequence ID" value="DAE00493.1"/>
    <property type="molecule type" value="Genomic_DNA"/>
</dbReference>
<accession>A0A8S5P1F3</accession>
<name>A0A8S5P1F3_9CAUD</name>
<proteinExistence type="predicted"/>
<protein>
    <submittedName>
        <fullName evidence="1">Uncharacterized protein</fullName>
    </submittedName>
</protein>